<dbReference type="Proteomes" id="UP000660554">
    <property type="component" value="Unassembled WGS sequence"/>
</dbReference>
<evidence type="ECO:0000313" key="2">
    <source>
        <dbReference type="EMBL" id="GHI14115.1"/>
    </source>
</evidence>
<name>A0ABQ3NMX3_STRVG</name>
<protein>
    <submittedName>
        <fullName evidence="2">ATP-binding protein</fullName>
    </submittedName>
</protein>
<gene>
    <name evidence="2" type="ORF">Scinn_35780</name>
</gene>
<accession>A0ABQ3NMX3</accession>
<evidence type="ECO:0000313" key="3">
    <source>
        <dbReference type="Proteomes" id="UP000660554"/>
    </source>
</evidence>
<keyword evidence="2" id="KW-0547">Nucleotide-binding</keyword>
<feature type="compositionally biased region" description="Basic and acidic residues" evidence="1">
    <location>
        <begin position="1"/>
        <end position="15"/>
    </location>
</feature>
<sequence>MQRAGERSRRADRAPVTRLASGTRMTDPVDRERRAAGPIRPKGIVDLRGQEKSGVRLSFPHNAVVIVAGLPGSGKSTLLNAWAPLATVVDPRATRAAHQAVMPSWLPYRMYQPWARLRHMHWIRREIRHAHPLLVHDCGSRPWMRRWLAGNADRAGRPLHMVLLDVGFQEALSGQHARRRLTSRRVFATHRRGLARLMSSVDGDRSAAVEGLTSLVLLDRTSRDGGPRAQFERPGGDYAGE</sequence>
<proteinExistence type="predicted"/>
<dbReference type="GO" id="GO:0005524">
    <property type="term" value="F:ATP binding"/>
    <property type="evidence" value="ECO:0007669"/>
    <property type="project" value="UniProtKB-KW"/>
</dbReference>
<reference evidence="3" key="1">
    <citation type="submission" date="2020-09" db="EMBL/GenBank/DDBJ databases">
        <title>Whole genome shotgun sequence of Streptomyces cinnamonensis NBRC 15873.</title>
        <authorList>
            <person name="Komaki H."/>
            <person name="Tamura T."/>
        </authorList>
    </citation>
    <scope>NUCLEOTIDE SEQUENCE [LARGE SCALE GENOMIC DNA]</scope>
    <source>
        <strain evidence="3">NBRC 15873</strain>
    </source>
</reference>
<dbReference type="Pfam" id="PF13671">
    <property type="entry name" value="AAA_33"/>
    <property type="match status" value="1"/>
</dbReference>
<keyword evidence="2" id="KW-0067">ATP-binding</keyword>
<comment type="caution">
    <text evidence="2">The sequence shown here is derived from an EMBL/GenBank/DDBJ whole genome shotgun (WGS) entry which is preliminary data.</text>
</comment>
<dbReference type="InterPro" id="IPR027417">
    <property type="entry name" value="P-loop_NTPase"/>
</dbReference>
<organism evidence="2 3">
    <name type="scientific">Streptomyces virginiae</name>
    <name type="common">Streptomyces cinnamonensis</name>
    <dbReference type="NCBI Taxonomy" id="1961"/>
    <lineage>
        <taxon>Bacteria</taxon>
        <taxon>Bacillati</taxon>
        <taxon>Actinomycetota</taxon>
        <taxon>Actinomycetes</taxon>
        <taxon>Kitasatosporales</taxon>
        <taxon>Streptomycetaceae</taxon>
        <taxon>Streptomyces</taxon>
    </lineage>
</organism>
<dbReference type="EMBL" id="BNDV01000008">
    <property type="protein sequence ID" value="GHI14115.1"/>
    <property type="molecule type" value="Genomic_DNA"/>
</dbReference>
<dbReference type="Gene3D" id="3.40.50.300">
    <property type="entry name" value="P-loop containing nucleotide triphosphate hydrolases"/>
    <property type="match status" value="1"/>
</dbReference>
<evidence type="ECO:0000256" key="1">
    <source>
        <dbReference type="SAM" id="MobiDB-lite"/>
    </source>
</evidence>
<dbReference type="SUPFAM" id="SSF52540">
    <property type="entry name" value="P-loop containing nucleoside triphosphate hydrolases"/>
    <property type="match status" value="1"/>
</dbReference>
<keyword evidence="3" id="KW-1185">Reference proteome</keyword>
<feature type="region of interest" description="Disordered" evidence="1">
    <location>
        <begin position="1"/>
        <end position="34"/>
    </location>
</feature>